<name>A0A371AQR0_9FIRM</name>
<reference evidence="2 3" key="1">
    <citation type="submission" date="2018-07" db="EMBL/GenBank/DDBJ databases">
        <title>Anaerosacharophilus polymeroproducens gen. nov. sp. nov., an anaerobic bacterium isolated from salt field.</title>
        <authorList>
            <person name="Kim W."/>
            <person name="Yang S.-H."/>
            <person name="Oh J."/>
            <person name="Lee J.-H."/>
            <person name="Kwon K.K."/>
        </authorList>
    </citation>
    <scope>NUCLEOTIDE SEQUENCE [LARGE SCALE GENOMIC DNA]</scope>
    <source>
        <strain evidence="2 3">MCWD5</strain>
    </source>
</reference>
<sequence length="846" mass="96834">MPERPVILLPEPVKASRDSKSPFNIRLNKPSFERQYNRLQPKFSILKDAFNKKSISIQDSPIGVNPEFAVVFEVMGTVDSFYTAVKNVEGLEWIFDKDFLNVEPDEDFYVIEQGERVEKDITGKVYCVMSNQEAMNQLLSCWKRYNDGESDVFARGYTGLRDIFTNIKNVRAWNEKDRIEETNIIDYWKEELEIVGSRAVPFEIELFYRNEEQKRNNASNYIRSEIELLNGKVLQECIISSITYHALLVELPPNVIQLLVEKYEQIKLVHIDDIMYFRPVCQSIFESASDAEEYVESIDEMGEHVIDSEPIVALFDGMPIQNHPLLKNRIIVDDPDDLEVGYESKNRHHGTAMASLILNGDLNKPDFVQQRIYVRPILKPKEVGPSNYQEIVPENWLIVDKIHTAVVSLYERDGDTEPKAPSIKVINLSLGDPARQLATVMSPLARLLDYLAYKYSVLFIVSAGNHDEVINFIDVSYSELKEMNEEEREKYFYSLIVENQRNFKVYSPAENLNGLTIGALYDDYCEMPENDRMICAVTKGYPSPISAFGKGYRSIITPDLFYRGGRKYIYKNAYGRNAWLLSNREPGCKVASPFETGQYGQAYTFGTSDATALISHEALRCYEVLNDIYISETGTMIGREFIPILLKGMLTHGASWDGIADRFSSIVGGSEKKLARWLGNGVPDIKRVEECTKNRVTLIGTGRLKREEGHIYTLPLPVDISSKIIKRKLTVTLAYFSPVEVTRQGYRGIQMWFDVLNREQLTPDRENSEWQAVRKGTLQHEIFEGERPIVWGDDKEIQIKVNCKEDAGKCSESIPYCIFVTFEVAEGTDVDVYSKVVEKVKPMMHA</sequence>
<dbReference type="Gene3D" id="3.40.50.200">
    <property type="entry name" value="Peptidase S8/S53 domain"/>
    <property type="match status" value="1"/>
</dbReference>
<evidence type="ECO:0000259" key="1">
    <source>
        <dbReference type="Pfam" id="PF00082"/>
    </source>
</evidence>
<dbReference type="RefSeq" id="WP_115483643.1">
    <property type="nucleotide sequence ID" value="NZ_QRCT01000051.1"/>
</dbReference>
<dbReference type="Pfam" id="PF00082">
    <property type="entry name" value="Peptidase_S8"/>
    <property type="match status" value="1"/>
</dbReference>
<dbReference type="GO" id="GO:0006508">
    <property type="term" value="P:proteolysis"/>
    <property type="evidence" value="ECO:0007669"/>
    <property type="project" value="InterPro"/>
</dbReference>
<protein>
    <recommendedName>
        <fullName evidence="1">Peptidase S8/S53 domain-containing protein</fullName>
    </recommendedName>
</protein>
<evidence type="ECO:0000313" key="2">
    <source>
        <dbReference type="EMBL" id="RDU21911.1"/>
    </source>
</evidence>
<dbReference type="AlphaFoldDB" id="A0A371AQR0"/>
<dbReference type="InterPro" id="IPR034074">
    <property type="entry name" value="Y4bN_pept_dom"/>
</dbReference>
<comment type="caution">
    <text evidence="2">The sequence shown here is derived from an EMBL/GenBank/DDBJ whole genome shotgun (WGS) entry which is preliminary data.</text>
</comment>
<dbReference type="OrthoDB" id="9759014at2"/>
<dbReference type="GO" id="GO:0004252">
    <property type="term" value="F:serine-type endopeptidase activity"/>
    <property type="evidence" value="ECO:0007669"/>
    <property type="project" value="InterPro"/>
</dbReference>
<dbReference type="SUPFAM" id="SSF52743">
    <property type="entry name" value="Subtilisin-like"/>
    <property type="match status" value="1"/>
</dbReference>
<dbReference type="CDD" id="cd04847">
    <property type="entry name" value="Peptidases_S8_Subtilisin_like_2"/>
    <property type="match status" value="1"/>
</dbReference>
<keyword evidence="3" id="KW-1185">Reference proteome</keyword>
<dbReference type="InterPro" id="IPR000209">
    <property type="entry name" value="Peptidase_S8/S53_dom"/>
</dbReference>
<organism evidence="2 3">
    <name type="scientific">Anaerosacchariphilus polymeriproducens</name>
    <dbReference type="NCBI Taxonomy" id="1812858"/>
    <lineage>
        <taxon>Bacteria</taxon>
        <taxon>Bacillati</taxon>
        <taxon>Bacillota</taxon>
        <taxon>Clostridia</taxon>
        <taxon>Lachnospirales</taxon>
        <taxon>Lachnospiraceae</taxon>
        <taxon>Anaerosacchariphilus</taxon>
    </lineage>
</organism>
<evidence type="ECO:0000313" key="3">
    <source>
        <dbReference type="Proteomes" id="UP000255036"/>
    </source>
</evidence>
<proteinExistence type="predicted"/>
<accession>A0A371AQR0</accession>
<dbReference type="Proteomes" id="UP000255036">
    <property type="component" value="Unassembled WGS sequence"/>
</dbReference>
<dbReference type="EMBL" id="QRCT01000051">
    <property type="protein sequence ID" value="RDU21911.1"/>
    <property type="molecule type" value="Genomic_DNA"/>
</dbReference>
<dbReference type="InterPro" id="IPR036852">
    <property type="entry name" value="Peptidase_S8/S53_dom_sf"/>
</dbReference>
<feature type="domain" description="Peptidase S8/S53" evidence="1">
    <location>
        <begin position="309"/>
        <end position="627"/>
    </location>
</feature>
<gene>
    <name evidence="2" type="ORF">DWV06_18190</name>
</gene>